<reference evidence="1 2" key="1">
    <citation type="submission" date="2019-03" db="EMBL/GenBank/DDBJ databases">
        <title>Single cell metagenomics reveals metabolic interactions within the superorganism composed of flagellate Streblomastix strix and complex community of Bacteroidetes bacteria on its surface.</title>
        <authorList>
            <person name="Treitli S.C."/>
            <person name="Kolisko M."/>
            <person name="Husnik F."/>
            <person name="Keeling P."/>
            <person name="Hampl V."/>
        </authorList>
    </citation>
    <scope>NUCLEOTIDE SEQUENCE [LARGE SCALE GENOMIC DNA]</scope>
    <source>
        <strain evidence="1">ST1C</strain>
    </source>
</reference>
<proteinExistence type="predicted"/>
<evidence type="ECO:0000313" key="2">
    <source>
        <dbReference type="Proteomes" id="UP000324800"/>
    </source>
</evidence>
<evidence type="ECO:0008006" key="3">
    <source>
        <dbReference type="Google" id="ProtNLM"/>
    </source>
</evidence>
<dbReference type="AlphaFoldDB" id="A0A5J4WDM2"/>
<organism evidence="1 2">
    <name type="scientific">Streblomastix strix</name>
    <dbReference type="NCBI Taxonomy" id="222440"/>
    <lineage>
        <taxon>Eukaryota</taxon>
        <taxon>Metamonada</taxon>
        <taxon>Preaxostyla</taxon>
        <taxon>Oxymonadida</taxon>
        <taxon>Streblomastigidae</taxon>
        <taxon>Streblomastix</taxon>
    </lineage>
</organism>
<evidence type="ECO:0000313" key="1">
    <source>
        <dbReference type="EMBL" id="KAA6393041.1"/>
    </source>
</evidence>
<dbReference type="Proteomes" id="UP000324800">
    <property type="component" value="Unassembled WGS sequence"/>
</dbReference>
<gene>
    <name evidence="1" type="ORF">EZS28_011437</name>
</gene>
<dbReference type="EMBL" id="SNRW01002358">
    <property type="protein sequence ID" value="KAA6393041.1"/>
    <property type="molecule type" value="Genomic_DNA"/>
</dbReference>
<sequence length="363" mass="42732">MERQSEYQQLITLVKDNEIQGNRIRSEGVQDNVRRRIEREHCNTDEKRSNQIVYSDIHDKESKRKMKKNTECESVEQIDCRLPLQNARFKRGQTNSQTWRLEHFTGYLLRISPPISPNIITSIPNIRIPEQPLRIKSNAIRNETLINMLCNRNEANYAPNKNENRDQNNQQRRLHFLLHQNKEYLKNMTQKVINILKYFGFTMNTEKSESETNQTVIFLGQEWNLANVTVKINSKKRLLLLHDLYNMRRWIKTGTEITVMQTAKLIEKLNYLRQQFQETSLFLNIMDHQKAQAARLRGWNTQNIMNKTAIPDINWWIAKLRANIPTQLIQILPQMIMIKDAAPNSCGLTIENVLEIIVSAHGT</sequence>
<name>A0A5J4WDM2_9EUKA</name>
<comment type="caution">
    <text evidence="1">The sequence shown here is derived from an EMBL/GenBank/DDBJ whole genome shotgun (WGS) entry which is preliminary data.</text>
</comment>
<protein>
    <recommendedName>
        <fullName evidence="3">Reverse transcriptase domain-containing protein</fullName>
    </recommendedName>
</protein>
<accession>A0A5J4WDM2</accession>